<feature type="transmembrane region" description="Helical" evidence="9">
    <location>
        <begin position="38"/>
        <end position="57"/>
    </location>
</feature>
<feature type="domain" description="Histidine kinase" evidence="10">
    <location>
        <begin position="207"/>
        <end position="419"/>
    </location>
</feature>
<dbReference type="PANTHER" id="PTHR44936">
    <property type="entry name" value="SENSOR PROTEIN CREC"/>
    <property type="match status" value="1"/>
</dbReference>
<feature type="transmembrane region" description="Helical" evidence="9">
    <location>
        <begin position="119"/>
        <end position="138"/>
    </location>
</feature>
<dbReference type="InterPro" id="IPR036890">
    <property type="entry name" value="HATPase_C_sf"/>
</dbReference>
<dbReference type="GO" id="GO:0005886">
    <property type="term" value="C:plasma membrane"/>
    <property type="evidence" value="ECO:0007669"/>
    <property type="project" value="UniProtKB-SubCell"/>
</dbReference>
<dbReference type="Gene3D" id="3.30.565.10">
    <property type="entry name" value="Histidine kinase-like ATPase, C-terminal domain"/>
    <property type="match status" value="1"/>
</dbReference>
<dbReference type="PROSITE" id="PS50109">
    <property type="entry name" value="HIS_KIN"/>
    <property type="match status" value="1"/>
</dbReference>
<evidence type="ECO:0000256" key="9">
    <source>
        <dbReference type="SAM" id="Phobius"/>
    </source>
</evidence>
<feature type="transmembrane region" description="Helical" evidence="9">
    <location>
        <begin position="69"/>
        <end position="89"/>
    </location>
</feature>
<evidence type="ECO:0000256" key="7">
    <source>
        <dbReference type="ARBA" id="ARBA00022777"/>
    </source>
</evidence>
<evidence type="ECO:0000313" key="12">
    <source>
        <dbReference type="Proteomes" id="UP000291613"/>
    </source>
</evidence>
<evidence type="ECO:0000256" key="8">
    <source>
        <dbReference type="ARBA" id="ARBA00022840"/>
    </source>
</evidence>
<evidence type="ECO:0000256" key="2">
    <source>
        <dbReference type="ARBA" id="ARBA00004651"/>
    </source>
</evidence>
<dbReference type="InterPro" id="IPR047770">
    <property type="entry name" value="RegB"/>
</dbReference>
<comment type="catalytic activity">
    <reaction evidence="1">
        <text>ATP + protein L-histidine = ADP + protein N-phospho-L-histidine.</text>
        <dbReference type="EC" id="2.7.13.3"/>
    </reaction>
</comment>
<evidence type="ECO:0000259" key="10">
    <source>
        <dbReference type="PROSITE" id="PS50109"/>
    </source>
</evidence>
<dbReference type="InterPro" id="IPR036097">
    <property type="entry name" value="HisK_dim/P_sf"/>
</dbReference>
<keyword evidence="7 11" id="KW-0418">Kinase</keyword>
<dbReference type="CDD" id="cd00082">
    <property type="entry name" value="HisKA"/>
    <property type="match status" value="1"/>
</dbReference>
<keyword evidence="6" id="KW-0547">Nucleotide-binding</keyword>
<keyword evidence="9" id="KW-0812">Transmembrane</keyword>
<evidence type="ECO:0000256" key="5">
    <source>
        <dbReference type="ARBA" id="ARBA00022679"/>
    </source>
</evidence>
<keyword evidence="12" id="KW-1185">Reference proteome</keyword>
<dbReference type="NCBIfam" id="NF033792">
    <property type="entry name" value="ActS_PrrB_HisK"/>
    <property type="match status" value="1"/>
</dbReference>
<keyword evidence="4" id="KW-1003">Cell membrane</keyword>
<dbReference type="SUPFAM" id="SSF47384">
    <property type="entry name" value="Homodimeric domain of signal transducing histidine kinase"/>
    <property type="match status" value="1"/>
</dbReference>
<dbReference type="OrthoDB" id="9785252at2"/>
<dbReference type="InterPro" id="IPR003661">
    <property type="entry name" value="HisK_dim/P_dom"/>
</dbReference>
<evidence type="ECO:0000256" key="4">
    <source>
        <dbReference type="ARBA" id="ARBA00022475"/>
    </source>
</evidence>
<keyword evidence="8" id="KW-0067">ATP-binding</keyword>
<dbReference type="GO" id="GO:0005524">
    <property type="term" value="F:ATP binding"/>
    <property type="evidence" value="ECO:0007669"/>
    <property type="project" value="UniProtKB-KW"/>
</dbReference>
<evidence type="ECO:0000256" key="3">
    <source>
        <dbReference type="ARBA" id="ARBA00012438"/>
    </source>
</evidence>
<dbReference type="InterPro" id="IPR003594">
    <property type="entry name" value="HATPase_dom"/>
</dbReference>
<dbReference type="AlphaFoldDB" id="A0A4Q9GDT0"/>
<dbReference type="Pfam" id="PF02518">
    <property type="entry name" value="HATPase_c"/>
    <property type="match status" value="1"/>
</dbReference>
<dbReference type="EC" id="2.7.13.3" evidence="3"/>
<dbReference type="Proteomes" id="UP000291613">
    <property type="component" value="Unassembled WGS sequence"/>
</dbReference>
<reference evidence="11 12" key="1">
    <citation type="submission" date="2019-02" db="EMBL/GenBank/DDBJ databases">
        <title>Hansschlegelia quercus sp. nov., a novel methylotrophic bacterium from buds of oak (Quercus robur L.).</title>
        <authorList>
            <person name="Agafonova N.V."/>
            <person name="Kaparullina E.N."/>
            <person name="Grouzdev D.S."/>
            <person name="Doronina N.V."/>
        </authorList>
    </citation>
    <scope>NUCLEOTIDE SEQUENCE [LARGE SCALE GENOMIC DNA]</scope>
    <source>
        <strain evidence="11 12">Dub</strain>
    </source>
</reference>
<accession>A0A4Q9GDT0</accession>
<gene>
    <name evidence="11" type="ORF">EYR15_14310</name>
</gene>
<dbReference type="Gene3D" id="1.10.287.130">
    <property type="match status" value="1"/>
</dbReference>
<dbReference type="RefSeq" id="WP_131004359.1">
    <property type="nucleotide sequence ID" value="NZ_JBHSZR010000011.1"/>
</dbReference>
<dbReference type="SUPFAM" id="SSF55874">
    <property type="entry name" value="ATPase domain of HSP90 chaperone/DNA topoisomerase II/histidine kinase"/>
    <property type="match status" value="1"/>
</dbReference>
<comment type="caution">
    <text evidence="11">The sequence shown here is derived from an EMBL/GenBank/DDBJ whole genome shotgun (WGS) entry which is preliminary data.</text>
</comment>
<keyword evidence="9" id="KW-0472">Membrane</keyword>
<dbReference type="EMBL" id="SIUB01000008">
    <property type="protein sequence ID" value="TBN48354.1"/>
    <property type="molecule type" value="Genomic_DNA"/>
</dbReference>
<dbReference type="InterPro" id="IPR005467">
    <property type="entry name" value="His_kinase_dom"/>
</dbReference>
<protein>
    <recommendedName>
        <fullName evidence="3">histidine kinase</fullName>
        <ecNumber evidence="3">2.7.13.3</ecNumber>
    </recommendedName>
</protein>
<dbReference type="SMART" id="SM00387">
    <property type="entry name" value="HATPase_c"/>
    <property type="match status" value="1"/>
</dbReference>
<sequence length="440" mass="46656">MLAQRHLRLDTLVRLRWLAVAGQSCAVVVVHAALDAPLPIAFCLAVIACSAALNVAARLLYPITYRLNANAAGLLLGYDILQLAALLYLTGGLENPFSILFLAPVMISATALPPLTTAMLGAAVGSFATLLALRHLPLPWPGSQSIDLPFLYVTGVWVALMLALGFIGVYAWRVAEEARELSQALAATELVLAREQHLSALDGLAAAAAHELGTPLATIALVAKELERALTPGPHEEDLKLLREQVARCREILRTLTSLDEGGAPFETLAMRELLEEIAAPHRNFGVALDIRSEGDARNEPVWPRNPSVLYGLGNLVENAVDFAGSKVTLVARWTDDRIDVDIGDDGPGFAADIIGRLGEPYVSTRAAGRDAPSEAGGLGLGFFIAKTLLERSGAQVSLSNAALPDHGARIRIVWPRARLASGPETSLVGLDRAAPSAAT</sequence>
<comment type="subcellular location">
    <subcellularLocation>
        <location evidence="2">Cell membrane</location>
        <topology evidence="2">Multi-pass membrane protein</topology>
    </subcellularLocation>
</comment>
<feature type="transmembrane region" description="Helical" evidence="9">
    <location>
        <begin position="12"/>
        <end position="32"/>
    </location>
</feature>
<organism evidence="11 12">
    <name type="scientific">Hansschlegelia quercus</name>
    <dbReference type="NCBI Taxonomy" id="2528245"/>
    <lineage>
        <taxon>Bacteria</taxon>
        <taxon>Pseudomonadati</taxon>
        <taxon>Pseudomonadota</taxon>
        <taxon>Alphaproteobacteria</taxon>
        <taxon>Hyphomicrobiales</taxon>
        <taxon>Methylopilaceae</taxon>
        <taxon>Hansschlegelia</taxon>
    </lineage>
</organism>
<evidence type="ECO:0000256" key="6">
    <source>
        <dbReference type="ARBA" id="ARBA00022741"/>
    </source>
</evidence>
<dbReference type="Pfam" id="PF00512">
    <property type="entry name" value="HisKA"/>
    <property type="match status" value="1"/>
</dbReference>
<feature type="transmembrane region" description="Helical" evidence="9">
    <location>
        <begin position="150"/>
        <end position="172"/>
    </location>
</feature>
<evidence type="ECO:0000256" key="1">
    <source>
        <dbReference type="ARBA" id="ARBA00000085"/>
    </source>
</evidence>
<dbReference type="SMART" id="SM00388">
    <property type="entry name" value="HisKA"/>
    <property type="match status" value="1"/>
</dbReference>
<keyword evidence="5" id="KW-0808">Transferase</keyword>
<evidence type="ECO:0000313" key="11">
    <source>
        <dbReference type="EMBL" id="TBN48354.1"/>
    </source>
</evidence>
<name>A0A4Q9GDT0_9HYPH</name>
<dbReference type="PANTHER" id="PTHR44936:SF10">
    <property type="entry name" value="SENSOR PROTEIN RSTB"/>
    <property type="match status" value="1"/>
</dbReference>
<dbReference type="InterPro" id="IPR050980">
    <property type="entry name" value="2C_sensor_his_kinase"/>
</dbReference>
<dbReference type="GO" id="GO:0000155">
    <property type="term" value="F:phosphorelay sensor kinase activity"/>
    <property type="evidence" value="ECO:0007669"/>
    <property type="project" value="InterPro"/>
</dbReference>
<proteinExistence type="predicted"/>
<keyword evidence="9" id="KW-1133">Transmembrane helix</keyword>